<dbReference type="InterPro" id="IPR036514">
    <property type="entry name" value="SGNH_hydro_sf"/>
</dbReference>
<protein>
    <recommendedName>
        <fullName evidence="1">SGNH hydrolase-type esterase domain-containing protein</fullName>
    </recommendedName>
</protein>
<comment type="caution">
    <text evidence="2">The sequence shown here is derived from an EMBL/GenBank/DDBJ whole genome shotgun (WGS) entry which is preliminary data.</text>
</comment>
<dbReference type="Proteomes" id="UP000642180">
    <property type="component" value="Unassembled WGS sequence"/>
</dbReference>
<dbReference type="Gene3D" id="3.40.50.1110">
    <property type="entry name" value="SGNH hydrolase"/>
    <property type="match status" value="1"/>
</dbReference>
<proteinExistence type="predicted"/>
<dbReference type="InterPro" id="IPR013830">
    <property type="entry name" value="SGNH_hydro"/>
</dbReference>
<feature type="domain" description="SGNH hydrolase-type esterase" evidence="1">
    <location>
        <begin position="12"/>
        <end position="185"/>
    </location>
</feature>
<dbReference type="PANTHER" id="PTHR30383">
    <property type="entry name" value="THIOESTERASE 1/PROTEASE 1/LYSOPHOSPHOLIPASE L1"/>
    <property type="match status" value="1"/>
</dbReference>
<dbReference type="AlphaFoldDB" id="A0A8J3AVA1"/>
<accession>A0A8J3AVA1</accession>
<dbReference type="InterPro" id="IPR051532">
    <property type="entry name" value="Ester_Hydrolysis_Enzymes"/>
</dbReference>
<reference evidence="3" key="1">
    <citation type="journal article" date="2019" name="Int. J. Syst. Evol. Microbiol.">
        <title>The Global Catalogue of Microorganisms (GCM) 10K type strain sequencing project: providing services to taxonomists for standard genome sequencing and annotation.</title>
        <authorList>
            <consortium name="The Broad Institute Genomics Platform"/>
            <consortium name="The Broad Institute Genome Sequencing Center for Infectious Disease"/>
            <person name="Wu L."/>
            <person name="Ma J."/>
        </authorList>
    </citation>
    <scope>NUCLEOTIDE SEQUENCE [LARGE SCALE GENOMIC DNA]</scope>
    <source>
        <strain evidence="3">CCM 2767</strain>
    </source>
</reference>
<gene>
    <name evidence="2" type="ORF">GCM10008066_24840</name>
</gene>
<dbReference type="SUPFAM" id="SSF52266">
    <property type="entry name" value="SGNH hydrolase"/>
    <property type="match status" value="1"/>
</dbReference>
<organism evidence="2 3">
    <name type="scientific">Oxalicibacterium faecigallinarum</name>
    <dbReference type="NCBI Taxonomy" id="573741"/>
    <lineage>
        <taxon>Bacteria</taxon>
        <taxon>Pseudomonadati</taxon>
        <taxon>Pseudomonadota</taxon>
        <taxon>Betaproteobacteria</taxon>
        <taxon>Burkholderiales</taxon>
        <taxon>Oxalobacteraceae</taxon>
        <taxon>Oxalicibacterium</taxon>
    </lineage>
</organism>
<evidence type="ECO:0000259" key="1">
    <source>
        <dbReference type="Pfam" id="PF13472"/>
    </source>
</evidence>
<evidence type="ECO:0000313" key="3">
    <source>
        <dbReference type="Proteomes" id="UP000642180"/>
    </source>
</evidence>
<name>A0A8J3AVA1_9BURK</name>
<dbReference type="GO" id="GO:0004622">
    <property type="term" value="F:phosphatidylcholine lysophospholipase activity"/>
    <property type="evidence" value="ECO:0007669"/>
    <property type="project" value="TreeGrafter"/>
</dbReference>
<evidence type="ECO:0000313" key="2">
    <source>
        <dbReference type="EMBL" id="GGI20600.1"/>
    </source>
</evidence>
<dbReference type="PANTHER" id="PTHR30383:SF5">
    <property type="entry name" value="SGNH HYDROLASE-TYPE ESTERASE DOMAIN-CONTAINING PROTEIN"/>
    <property type="match status" value="1"/>
</dbReference>
<dbReference type="EMBL" id="BMDI01000002">
    <property type="protein sequence ID" value="GGI20600.1"/>
    <property type="molecule type" value="Genomic_DNA"/>
</dbReference>
<keyword evidence="3" id="KW-1185">Reference proteome</keyword>
<dbReference type="RefSeq" id="WP_188381652.1">
    <property type="nucleotide sequence ID" value="NZ_BMDI01000002.1"/>
</dbReference>
<sequence length="200" mass="22593">MLHTPGDQRICFVGDSFVQGTGDPLCLGWAGRLAQRAVEHGVNLTHYNLGIRRDTSRDILARWRQECAARLPSDCAQRVVFSFGVNDTSYDHNALRVAPGESLANLQTILSTATTRYHVLMVGPPPMPDPAHTERIARLDRQFADLADVLSVPYLSIWEALRNDAYWLQEAQHSDGAHPGRHGYDTLADMVQRWEGWWFR</sequence>
<dbReference type="Pfam" id="PF13472">
    <property type="entry name" value="Lipase_GDSL_2"/>
    <property type="match status" value="1"/>
</dbReference>